<dbReference type="EC" id="2.3.1.286" evidence="1"/>
<dbReference type="STRING" id="131310.A0A0N4ZK53"/>
<dbReference type="Pfam" id="PF02146">
    <property type="entry name" value="SIR2"/>
    <property type="match status" value="1"/>
</dbReference>
<dbReference type="PANTHER" id="PTHR11085:SF12">
    <property type="entry name" value="NAD-DEPENDENT PROTEIN DEACYLASE SIRTUIN-6"/>
    <property type="match status" value="1"/>
</dbReference>
<dbReference type="InterPro" id="IPR050134">
    <property type="entry name" value="NAD-dep_sirtuin_deacylases"/>
</dbReference>
<feature type="binding site" evidence="7">
    <location>
        <position position="174"/>
    </location>
    <ligand>
        <name>Zn(2+)</name>
        <dbReference type="ChEBI" id="CHEBI:29105"/>
    </ligand>
</feature>
<organism evidence="9 10">
    <name type="scientific">Parastrongyloides trichosuri</name>
    <name type="common">Possum-specific nematode worm</name>
    <dbReference type="NCBI Taxonomy" id="131310"/>
    <lineage>
        <taxon>Eukaryota</taxon>
        <taxon>Metazoa</taxon>
        <taxon>Ecdysozoa</taxon>
        <taxon>Nematoda</taxon>
        <taxon>Chromadorea</taxon>
        <taxon>Rhabditida</taxon>
        <taxon>Tylenchina</taxon>
        <taxon>Panagrolaimomorpha</taxon>
        <taxon>Strongyloidoidea</taxon>
        <taxon>Strongyloididae</taxon>
        <taxon>Parastrongyloides</taxon>
    </lineage>
</organism>
<dbReference type="InterPro" id="IPR003000">
    <property type="entry name" value="Sirtuin"/>
</dbReference>
<evidence type="ECO:0000313" key="9">
    <source>
        <dbReference type="Proteomes" id="UP000038045"/>
    </source>
</evidence>
<accession>A0A0N4ZK53</accession>
<dbReference type="PROSITE" id="PS50305">
    <property type="entry name" value="SIRTUIN"/>
    <property type="match status" value="1"/>
</dbReference>
<evidence type="ECO:0000259" key="8">
    <source>
        <dbReference type="PROSITE" id="PS50305"/>
    </source>
</evidence>
<keyword evidence="9" id="KW-1185">Reference proteome</keyword>
<dbReference type="PANTHER" id="PTHR11085">
    <property type="entry name" value="NAD-DEPENDENT PROTEIN DEACYLASE SIRTUIN-5, MITOCHONDRIAL-RELATED"/>
    <property type="match status" value="1"/>
</dbReference>
<dbReference type="GO" id="GO:0005634">
    <property type="term" value="C:nucleus"/>
    <property type="evidence" value="ECO:0007669"/>
    <property type="project" value="TreeGrafter"/>
</dbReference>
<proteinExistence type="inferred from homology"/>
<dbReference type="SUPFAM" id="SSF52467">
    <property type="entry name" value="DHS-like NAD/FAD-binding domain"/>
    <property type="match status" value="1"/>
</dbReference>
<reference evidence="10" key="1">
    <citation type="submission" date="2017-02" db="UniProtKB">
        <authorList>
            <consortium name="WormBaseParasite"/>
        </authorList>
    </citation>
    <scope>IDENTIFICATION</scope>
</reference>
<keyword evidence="2" id="KW-0808">Transferase</keyword>
<feature type="binding site" evidence="7">
    <location>
        <position position="165"/>
    </location>
    <ligand>
        <name>Zn(2+)</name>
        <dbReference type="ChEBI" id="CHEBI:29105"/>
    </ligand>
</feature>
<dbReference type="Gene3D" id="2.20.28.200">
    <property type="match status" value="1"/>
</dbReference>
<keyword evidence="4 7" id="KW-0862">Zinc</keyword>
<evidence type="ECO:0000256" key="2">
    <source>
        <dbReference type="ARBA" id="ARBA00022679"/>
    </source>
</evidence>
<dbReference type="WBParaSite" id="PTRK_0000848600.1">
    <property type="protein sequence ID" value="PTRK_0000848600.1"/>
    <property type="gene ID" value="PTRK_0000848600"/>
</dbReference>
<feature type="domain" description="Deacetylase sirtuin-type" evidence="8">
    <location>
        <begin position="27"/>
        <end position="271"/>
    </location>
</feature>
<evidence type="ECO:0000256" key="1">
    <source>
        <dbReference type="ARBA" id="ARBA00012928"/>
    </source>
</evidence>
<dbReference type="Gene3D" id="3.40.50.1220">
    <property type="entry name" value="TPP-binding domain"/>
    <property type="match status" value="1"/>
</dbReference>
<evidence type="ECO:0000256" key="5">
    <source>
        <dbReference type="ARBA" id="ARBA00023027"/>
    </source>
</evidence>
<dbReference type="GO" id="GO:0000122">
    <property type="term" value="P:negative regulation of transcription by RNA polymerase II"/>
    <property type="evidence" value="ECO:0007669"/>
    <property type="project" value="TreeGrafter"/>
</dbReference>
<evidence type="ECO:0000256" key="4">
    <source>
        <dbReference type="ARBA" id="ARBA00022833"/>
    </source>
</evidence>
<feature type="binding site" evidence="7">
    <location>
        <position position="143"/>
    </location>
    <ligand>
        <name>Zn(2+)</name>
        <dbReference type="ChEBI" id="CHEBI:29105"/>
    </ligand>
</feature>
<dbReference type="Proteomes" id="UP000038045">
    <property type="component" value="Unplaced"/>
</dbReference>
<evidence type="ECO:0000256" key="6">
    <source>
        <dbReference type="ARBA" id="ARBA00038170"/>
    </source>
</evidence>
<keyword evidence="3 7" id="KW-0479">Metal-binding</keyword>
<evidence type="ECO:0000313" key="10">
    <source>
        <dbReference type="WBParaSite" id="PTRK_0000848600.1"/>
    </source>
</evidence>
<dbReference type="InterPro" id="IPR026590">
    <property type="entry name" value="Ssirtuin_cat_dom"/>
</dbReference>
<dbReference type="GO" id="GO:0046872">
    <property type="term" value="F:metal ion binding"/>
    <property type="evidence" value="ECO:0007669"/>
    <property type="project" value="UniProtKB-KW"/>
</dbReference>
<evidence type="ECO:0000256" key="3">
    <source>
        <dbReference type="ARBA" id="ARBA00022723"/>
    </source>
</evidence>
<dbReference type="AlphaFoldDB" id="A0A0N4ZK53"/>
<dbReference type="InterPro" id="IPR029035">
    <property type="entry name" value="DHS-like_NAD/FAD-binding_dom"/>
</dbReference>
<dbReference type="GO" id="GO:0046969">
    <property type="term" value="F:histone H3K9 deacetylase activity, NAD-dependent"/>
    <property type="evidence" value="ECO:0007669"/>
    <property type="project" value="TreeGrafter"/>
</dbReference>
<sequence length="275" mass="30693">MSLNYSESLKPYENKGEVGMPEIYDSPDILKEKINKLYDLITSASCIVIYCGAGISTSSGIADFRGPNGVWTMEKKYKKSISVSFNEAKPSYTHYALKKLYDKGIIKFIVSQNVDGLFHRCGFPSSGIAELHGNVFVERCEVCKRKYYRDSIIGSIGLKLTGNKCEGTSKGRRCRGKLRDVTLDWDDELPEPDFTMAKKFSKQADLSIALGTSLQIEPVGSMPLLAKRKVIDGNFVTINLQATKYEKKASLAIHGEVDKVMRALMEKLNINVDTF</sequence>
<comment type="similarity">
    <text evidence="6">Belongs to the sirtuin family. Class IV subfamily.</text>
</comment>
<protein>
    <recommendedName>
        <fullName evidence="1">protein acetyllysine N-acetyltransferase</fullName>
        <ecNumber evidence="1">2.3.1.286</ecNumber>
    </recommendedName>
</protein>
<feature type="binding site" evidence="7">
    <location>
        <position position="140"/>
    </location>
    <ligand>
        <name>Zn(2+)</name>
        <dbReference type="ChEBI" id="CHEBI:29105"/>
    </ligand>
</feature>
<dbReference type="GO" id="GO:0070403">
    <property type="term" value="F:NAD+ binding"/>
    <property type="evidence" value="ECO:0007669"/>
    <property type="project" value="InterPro"/>
</dbReference>
<name>A0A0N4ZK53_PARTI</name>
<evidence type="ECO:0000256" key="7">
    <source>
        <dbReference type="PROSITE-ProRule" id="PRU00236"/>
    </source>
</evidence>
<dbReference type="FunFam" id="3.40.50.1220:FF:000038">
    <property type="entry name" value="NAD-dependent protein deacetylase sirtuin-6 isoform X2"/>
    <property type="match status" value="1"/>
</dbReference>
<dbReference type="GO" id="GO:0003714">
    <property type="term" value="F:transcription corepressor activity"/>
    <property type="evidence" value="ECO:0007669"/>
    <property type="project" value="TreeGrafter"/>
</dbReference>
<keyword evidence="5" id="KW-0520">NAD</keyword>
<feature type="active site" description="Proton acceptor" evidence="7">
    <location>
        <position position="132"/>
    </location>
</feature>